<proteinExistence type="predicted"/>
<dbReference type="Pfam" id="PF04119">
    <property type="entry name" value="HSP9_HSP12"/>
    <property type="match status" value="1"/>
</dbReference>
<feature type="compositionally biased region" description="Polar residues" evidence="1">
    <location>
        <begin position="1"/>
        <end position="10"/>
    </location>
</feature>
<name>A0A284QVL5_ARMOS</name>
<dbReference type="OMA" id="RSHDNHA"/>
<keyword evidence="3" id="KW-1185">Reference proteome</keyword>
<gene>
    <name evidence="2" type="ORF">ARMOST_03809</name>
</gene>
<dbReference type="EMBL" id="FUEG01000002">
    <property type="protein sequence ID" value="SJL00496.1"/>
    <property type="molecule type" value="Genomic_DNA"/>
</dbReference>
<evidence type="ECO:0000313" key="3">
    <source>
        <dbReference type="Proteomes" id="UP000219338"/>
    </source>
</evidence>
<feature type="compositionally biased region" description="Polar residues" evidence="1">
    <location>
        <begin position="39"/>
        <end position="70"/>
    </location>
</feature>
<dbReference type="STRING" id="47428.A0A284QVL5"/>
<accession>A0A284QVL5</accession>
<sequence>MSDTGRQSFTDKAGSAMKPDSQKSTTERMGDNVKGYTDSAASTLQPQGEKTNTQKMGDTVSGNSNENDQSMLGKAKGAMGLGSGERK</sequence>
<dbReference type="AlphaFoldDB" id="A0A284QVL5"/>
<evidence type="ECO:0000313" key="2">
    <source>
        <dbReference type="EMBL" id="SJL00496.1"/>
    </source>
</evidence>
<protein>
    <submittedName>
        <fullName evidence="2">Related to HSP12-heat shock protein</fullName>
    </submittedName>
</protein>
<organism evidence="2 3">
    <name type="scientific">Armillaria ostoyae</name>
    <name type="common">Armillaria root rot fungus</name>
    <dbReference type="NCBI Taxonomy" id="47428"/>
    <lineage>
        <taxon>Eukaryota</taxon>
        <taxon>Fungi</taxon>
        <taxon>Dikarya</taxon>
        <taxon>Basidiomycota</taxon>
        <taxon>Agaricomycotina</taxon>
        <taxon>Agaricomycetes</taxon>
        <taxon>Agaricomycetidae</taxon>
        <taxon>Agaricales</taxon>
        <taxon>Marasmiineae</taxon>
        <taxon>Physalacriaceae</taxon>
        <taxon>Armillaria</taxon>
    </lineage>
</organism>
<evidence type="ECO:0000256" key="1">
    <source>
        <dbReference type="SAM" id="MobiDB-lite"/>
    </source>
</evidence>
<feature type="region of interest" description="Disordered" evidence="1">
    <location>
        <begin position="1"/>
        <end position="87"/>
    </location>
</feature>
<reference evidence="3" key="1">
    <citation type="journal article" date="2017" name="Nat. Ecol. Evol.">
        <title>Genome expansion and lineage-specific genetic innovations in the forest pathogenic fungi Armillaria.</title>
        <authorList>
            <person name="Sipos G."/>
            <person name="Prasanna A.N."/>
            <person name="Walter M.C."/>
            <person name="O'Connor E."/>
            <person name="Balint B."/>
            <person name="Krizsan K."/>
            <person name="Kiss B."/>
            <person name="Hess J."/>
            <person name="Varga T."/>
            <person name="Slot J."/>
            <person name="Riley R."/>
            <person name="Boka B."/>
            <person name="Rigling D."/>
            <person name="Barry K."/>
            <person name="Lee J."/>
            <person name="Mihaltcheva S."/>
            <person name="LaButti K."/>
            <person name="Lipzen A."/>
            <person name="Waldron R."/>
            <person name="Moloney N.M."/>
            <person name="Sperisen C."/>
            <person name="Kredics L."/>
            <person name="Vagvoelgyi C."/>
            <person name="Patrignani A."/>
            <person name="Fitzpatrick D."/>
            <person name="Nagy I."/>
            <person name="Doyle S."/>
            <person name="Anderson J.B."/>
            <person name="Grigoriev I.V."/>
            <person name="Gueldener U."/>
            <person name="Muensterkoetter M."/>
            <person name="Nagy L.G."/>
        </authorList>
    </citation>
    <scope>NUCLEOTIDE SEQUENCE [LARGE SCALE GENOMIC DNA]</scope>
    <source>
        <strain evidence="3">C18/9</strain>
    </source>
</reference>
<dbReference type="OrthoDB" id="2348401at2759"/>
<dbReference type="Gene3D" id="6.10.280.100">
    <property type="match status" value="1"/>
</dbReference>
<dbReference type="Proteomes" id="UP000219338">
    <property type="component" value="Unassembled WGS sequence"/>
</dbReference>
<keyword evidence="2" id="KW-0346">Stress response</keyword>
<dbReference type="InterPro" id="IPR007250">
    <property type="entry name" value="HSP9_HSP12"/>
</dbReference>